<dbReference type="InterPro" id="IPR048851">
    <property type="entry name" value="PaaA2_dom"/>
</dbReference>
<protein>
    <submittedName>
        <fullName evidence="2">Antitoxin</fullName>
    </submittedName>
</protein>
<reference evidence="2 3" key="1">
    <citation type="submission" date="2017-06" db="EMBL/GenBank/DDBJ databases">
        <title>Draft genome of Bartonella tribocorum strain L103, isolated from a rodent in Laos.</title>
        <authorList>
            <person name="Hadjadj L."/>
            <person name="Jiyipong T."/>
            <person name="Morand S."/>
            <person name="Diene S.M."/>
            <person name="Rolain J.-M."/>
        </authorList>
    </citation>
    <scope>NUCLEOTIDE SEQUENCE [LARGE SCALE GENOMIC DNA]</scope>
    <source>
        <strain evidence="2 3">L103</strain>
    </source>
</reference>
<evidence type="ECO:0000313" key="2">
    <source>
        <dbReference type="EMBL" id="PIT68462.1"/>
    </source>
</evidence>
<evidence type="ECO:0000313" key="3">
    <source>
        <dbReference type="Proteomes" id="UP000229839"/>
    </source>
</evidence>
<dbReference type="Pfam" id="PF21217">
    <property type="entry name" value="PaaA2"/>
    <property type="match status" value="1"/>
</dbReference>
<proteinExistence type="predicted"/>
<sequence>MKTVLSPLISEFETVEEETDYTAWLREKVRVSLANPHPTISHDEVMAEMDNIIDQIEAEKKKS</sequence>
<dbReference type="AlphaFoldDB" id="A0A2M6UQK5"/>
<gene>
    <name evidence="2" type="ORF">CER18_06830</name>
</gene>
<evidence type="ECO:0000259" key="1">
    <source>
        <dbReference type="Pfam" id="PF21217"/>
    </source>
</evidence>
<feature type="domain" description="Stability determinant" evidence="1">
    <location>
        <begin position="16"/>
        <end position="48"/>
    </location>
</feature>
<organism evidence="2 3">
    <name type="scientific">Bartonella tribocorum</name>
    <dbReference type="NCBI Taxonomy" id="85701"/>
    <lineage>
        <taxon>Bacteria</taxon>
        <taxon>Pseudomonadati</taxon>
        <taxon>Pseudomonadota</taxon>
        <taxon>Alphaproteobacteria</taxon>
        <taxon>Hyphomicrobiales</taxon>
        <taxon>Bartonellaceae</taxon>
        <taxon>Bartonella</taxon>
    </lineage>
</organism>
<name>A0A2M6UQK5_9HYPH</name>
<dbReference type="EMBL" id="NJGE01000016">
    <property type="protein sequence ID" value="PIT68462.1"/>
    <property type="molecule type" value="Genomic_DNA"/>
</dbReference>
<comment type="caution">
    <text evidence="2">The sequence shown here is derived from an EMBL/GenBank/DDBJ whole genome shotgun (WGS) entry which is preliminary data.</text>
</comment>
<dbReference type="KEGG" id="btx:BM1374166_01855"/>
<dbReference type="OrthoDB" id="9799097at2"/>
<dbReference type="Gene3D" id="6.20.450.20">
    <property type="match status" value="1"/>
</dbReference>
<accession>A0A2M6UQK5</accession>
<dbReference type="Proteomes" id="UP000229839">
    <property type="component" value="Unassembled WGS sequence"/>
</dbReference>
<dbReference type="STRING" id="85701.BM1374166_01855"/>